<dbReference type="Pfam" id="PF13180">
    <property type="entry name" value="PDZ_2"/>
    <property type="match status" value="1"/>
</dbReference>
<dbReference type="PANTHER" id="PTHR43343:SF3">
    <property type="entry name" value="PROTEASE DO-LIKE 8, CHLOROPLASTIC"/>
    <property type="match status" value="1"/>
</dbReference>
<dbReference type="Gene3D" id="2.40.10.120">
    <property type="match status" value="1"/>
</dbReference>
<sequence>MSRGFTRLLTRGIGSVLTLGVGIGLGIVIGQGLAPTHATTLSFDEAARLYADLDGETRPLVDGGTALAKVARLTSPAVVHIQSRRKDSRGGSVEETGSGVIMRHEAVDGAIVVTNRHVIAGSAALADISVGLSDGRTVIPVRTWEDAASDIAVLQLKDPNVPPAAWGDSEALDIGHFVLALGSPFGLSQSVTLGIVSAKGRRSLELGSDSGVLNKDFIQTDAAINPGNSGGPLVDLRGRVIGINTAIASNSGGNEGIGFSIPSNLARRVVDQLVTHGRVNRSFLGVKLDPDFNPETARRFNLDRVRGARVVLVYDNTPAAKARLQRDDVILRFGEIDVQDENHLINLVSLTPVGKRIDLKVYRDGRMMTLRVELADRASLAEK</sequence>
<dbReference type="SUPFAM" id="SSF50494">
    <property type="entry name" value="Trypsin-like serine proteases"/>
    <property type="match status" value="1"/>
</dbReference>
<protein>
    <submittedName>
        <fullName evidence="5">Periplasmic serine endoprotease DegP</fullName>
        <ecNumber evidence="5">3.4.21.107</ecNumber>
    </submittedName>
</protein>
<dbReference type="GO" id="GO:0004252">
    <property type="term" value="F:serine-type endopeptidase activity"/>
    <property type="evidence" value="ECO:0007669"/>
    <property type="project" value="InterPro"/>
</dbReference>
<dbReference type="EMBL" id="CP036268">
    <property type="protein sequence ID" value="QDT37384.1"/>
    <property type="molecule type" value="Genomic_DNA"/>
</dbReference>
<accession>A0A517R0M1</accession>
<keyword evidence="2 5" id="KW-0378">Hydrolase</keyword>
<dbReference type="GO" id="GO:0006508">
    <property type="term" value="P:proteolysis"/>
    <property type="evidence" value="ECO:0007669"/>
    <property type="project" value="UniProtKB-KW"/>
</dbReference>
<name>A0A517R0M1_9PLAN</name>
<evidence type="ECO:0000313" key="6">
    <source>
        <dbReference type="Proteomes" id="UP000317318"/>
    </source>
</evidence>
<keyword evidence="3" id="KW-0472">Membrane</keyword>
<proteinExistence type="predicted"/>
<dbReference type="SMART" id="SM00228">
    <property type="entry name" value="PDZ"/>
    <property type="match status" value="1"/>
</dbReference>
<evidence type="ECO:0000256" key="1">
    <source>
        <dbReference type="ARBA" id="ARBA00022670"/>
    </source>
</evidence>
<dbReference type="PROSITE" id="PS50106">
    <property type="entry name" value="PDZ"/>
    <property type="match status" value="1"/>
</dbReference>
<evidence type="ECO:0000256" key="2">
    <source>
        <dbReference type="ARBA" id="ARBA00022801"/>
    </source>
</evidence>
<feature type="transmembrane region" description="Helical" evidence="3">
    <location>
        <begin position="12"/>
        <end position="34"/>
    </location>
</feature>
<dbReference type="Gene3D" id="2.30.42.10">
    <property type="match status" value="1"/>
</dbReference>
<dbReference type="OrthoDB" id="248175at2"/>
<dbReference type="InterPro" id="IPR036034">
    <property type="entry name" value="PDZ_sf"/>
</dbReference>
<evidence type="ECO:0000259" key="4">
    <source>
        <dbReference type="PROSITE" id="PS50106"/>
    </source>
</evidence>
<keyword evidence="1 5" id="KW-0645">Protease</keyword>
<keyword evidence="6" id="KW-1185">Reference proteome</keyword>
<dbReference type="RefSeq" id="WP_145363500.1">
    <property type="nucleotide sequence ID" value="NZ_CP036268.1"/>
</dbReference>
<dbReference type="EC" id="3.4.21.107" evidence="5"/>
<dbReference type="Pfam" id="PF13365">
    <property type="entry name" value="Trypsin_2"/>
    <property type="match status" value="1"/>
</dbReference>
<evidence type="ECO:0000256" key="3">
    <source>
        <dbReference type="SAM" id="Phobius"/>
    </source>
</evidence>
<reference evidence="5 6" key="1">
    <citation type="submission" date="2019-02" db="EMBL/GenBank/DDBJ databases">
        <title>Deep-cultivation of Planctomycetes and their phenomic and genomic characterization uncovers novel biology.</title>
        <authorList>
            <person name="Wiegand S."/>
            <person name="Jogler M."/>
            <person name="Boedeker C."/>
            <person name="Pinto D."/>
            <person name="Vollmers J."/>
            <person name="Rivas-Marin E."/>
            <person name="Kohn T."/>
            <person name="Peeters S.H."/>
            <person name="Heuer A."/>
            <person name="Rast P."/>
            <person name="Oberbeckmann S."/>
            <person name="Bunk B."/>
            <person name="Jeske O."/>
            <person name="Meyerdierks A."/>
            <person name="Storesund J.E."/>
            <person name="Kallscheuer N."/>
            <person name="Luecker S."/>
            <person name="Lage O.M."/>
            <person name="Pohl T."/>
            <person name="Merkel B.J."/>
            <person name="Hornburger P."/>
            <person name="Mueller R.-W."/>
            <person name="Bruemmer F."/>
            <person name="Labrenz M."/>
            <person name="Spormann A.M."/>
            <person name="Op den Camp H."/>
            <person name="Overmann J."/>
            <person name="Amann R."/>
            <person name="Jetten M.S.M."/>
            <person name="Mascher T."/>
            <person name="Medema M.H."/>
            <person name="Devos D.P."/>
            <person name="Kaster A.-K."/>
            <person name="Ovreas L."/>
            <person name="Rohde M."/>
            <person name="Galperin M.Y."/>
            <person name="Jogler C."/>
        </authorList>
    </citation>
    <scope>NUCLEOTIDE SEQUENCE [LARGE SCALE GENOMIC DNA]</scope>
    <source>
        <strain evidence="5 6">Pan189</strain>
    </source>
</reference>
<dbReference type="KEGG" id="svp:Pan189_17580"/>
<evidence type="ECO:0000313" key="5">
    <source>
        <dbReference type="EMBL" id="QDT37384.1"/>
    </source>
</evidence>
<keyword evidence="3" id="KW-0812">Transmembrane</keyword>
<feature type="domain" description="PDZ" evidence="4">
    <location>
        <begin position="273"/>
        <end position="365"/>
    </location>
</feature>
<dbReference type="SUPFAM" id="SSF50156">
    <property type="entry name" value="PDZ domain-like"/>
    <property type="match status" value="1"/>
</dbReference>
<dbReference type="PANTHER" id="PTHR43343">
    <property type="entry name" value="PEPTIDASE S12"/>
    <property type="match status" value="1"/>
</dbReference>
<keyword evidence="3" id="KW-1133">Transmembrane helix</keyword>
<dbReference type="Proteomes" id="UP000317318">
    <property type="component" value="Chromosome"/>
</dbReference>
<dbReference type="PRINTS" id="PR00834">
    <property type="entry name" value="PROTEASES2C"/>
</dbReference>
<gene>
    <name evidence="5" type="primary">degP_1</name>
    <name evidence="5" type="ORF">Pan189_17580</name>
</gene>
<dbReference type="InterPro" id="IPR051201">
    <property type="entry name" value="Chloro_Bact_Ser_Proteases"/>
</dbReference>
<dbReference type="InterPro" id="IPR001940">
    <property type="entry name" value="Peptidase_S1C"/>
</dbReference>
<organism evidence="5 6">
    <name type="scientific">Stratiformator vulcanicus</name>
    <dbReference type="NCBI Taxonomy" id="2527980"/>
    <lineage>
        <taxon>Bacteria</taxon>
        <taxon>Pseudomonadati</taxon>
        <taxon>Planctomycetota</taxon>
        <taxon>Planctomycetia</taxon>
        <taxon>Planctomycetales</taxon>
        <taxon>Planctomycetaceae</taxon>
        <taxon>Stratiformator</taxon>
    </lineage>
</organism>
<dbReference type="AlphaFoldDB" id="A0A517R0M1"/>
<dbReference type="InterPro" id="IPR001478">
    <property type="entry name" value="PDZ"/>
</dbReference>
<dbReference type="InterPro" id="IPR009003">
    <property type="entry name" value="Peptidase_S1_PA"/>
</dbReference>